<proteinExistence type="predicted"/>
<evidence type="ECO:0000313" key="3">
    <source>
        <dbReference type="Proteomes" id="UP001359559"/>
    </source>
</evidence>
<dbReference type="AlphaFoldDB" id="A0AAN9FYD0"/>
<gene>
    <name evidence="2" type="ORF">RJT34_25795</name>
</gene>
<feature type="region of interest" description="Disordered" evidence="1">
    <location>
        <begin position="47"/>
        <end position="66"/>
    </location>
</feature>
<comment type="caution">
    <text evidence="2">The sequence shown here is derived from an EMBL/GenBank/DDBJ whole genome shotgun (WGS) entry which is preliminary data.</text>
</comment>
<evidence type="ECO:0000313" key="2">
    <source>
        <dbReference type="EMBL" id="KAK7280728.1"/>
    </source>
</evidence>
<sequence length="202" mass="22443">MTESQERAQAGIQLLKLEVKVTMEVIMGHAFNELECQIADQQTKGKPCNLFRHGPSPSPSSQDQTLHSLKPSLFFSTSGDSNPKSPFDSFFRDLKDSLNPRSSNSHKSSLHEIQKNLSTATRPHSLPPLPPPTPPQEQISFQEIYNRNMPKKPTVDFGPIRESLKNICKGADGTAFRNALNLKSSDSREIGRGTKGRSWTSL</sequence>
<dbReference type="EMBL" id="JAYKXN010000006">
    <property type="protein sequence ID" value="KAK7280728.1"/>
    <property type="molecule type" value="Genomic_DNA"/>
</dbReference>
<name>A0AAN9FYD0_CLITE</name>
<protein>
    <submittedName>
        <fullName evidence="2">Uncharacterized protein</fullName>
    </submittedName>
</protein>
<accession>A0AAN9FYD0</accession>
<reference evidence="2 3" key="1">
    <citation type="submission" date="2024-01" db="EMBL/GenBank/DDBJ databases">
        <title>The genomes of 5 underutilized Papilionoideae crops provide insights into root nodulation and disease resistance.</title>
        <authorList>
            <person name="Yuan L."/>
        </authorList>
    </citation>
    <scope>NUCLEOTIDE SEQUENCE [LARGE SCALE GENOMIC DNA]</scope>
    <source>
        <strain evidence="2">LY-2023</strain>
        <tissue evidence="2">Leaf</tissue>
    </source>
</reference>
<organism evidence="2 3">
    <name type="scientific">Clitoria ternatea</name>
    <name type="common">Butterfly pea</name>
    <dbReference type="NCBI Taxonomy" id="43366"/>
    <lineage>
        <taxon>Eukaryota</taxon>
        <taxon>Viridiplantae</taxon>
        <taxon>Streptophyta</taxon>
        <taxon>Embryophyta</taxon>
        <taxon>Tracheophyta</taxon>
        <taxon>Spermatophyta</taxon>
        <taxon>Magnoliopsida</taxon>
        <taxon>eudicotyledons</taxon>
        <taxon>Gunneridae</taxon>
        <taxon>Pentapetalae</taxon>
        <taxon>rosids</taxon>
        <taxon>fabids</taxon>
        <taxon>Fabales</taxon>
        <taxon>Fabaceae</taxon>
        <taxon>Papilionoideae</taxon>
        <taxon>50 kb inversion clade</taxon>
        <taxon>NPAAA clade</taxon>
        <taxon>indigoferoid/millettioid clade</taxon>
        <taxon>Phaseoleae</taxon>
        <taxon>Clitoria</taxon>
    </lineage>
</organism>
<keyword evidence="3" id="KW-1185">Reference proteome</keyword>
<evidence type="ECO:0000256" key="1">
    <source>
        <dbReference type="SAM" id="MobiDB-lite"/>
    </source>
</evidence>
<dbReference type="Proteomes" id="UP001359559">
    <property type="component" value="Unassembled WGS sequence"/>
</dbReference>